<gene>
    <name evidence="2" type="ORF">CVT25_008480</name>
</gene>
<dbReference type="GO" id="GO:0016020">
    <property type="term" value="C:membrane"/>
    <property type="evidence" value="ECO:0007669"/>
    <property type="project" value="InterPro"/>
</dbReference>
<dbReference type="EMBL" id="NHYD01000729">
    <property type="protein sequence ID" value="PPQ93486.1"/>
    <property type="molecule type" value="Genomic_DNA"/>
</dbReference>
<feature type="transmembrane region" description="Helical" evidence="1">
    <location>
        <begin position="84"/>
        <end position="105"/>
    </location>
</feature>
<evidence type="ECO:0000313" key="3">
    <source>
        <dbReference type="Proteomes" id="UP000283269"/>
    </source>
</evidence>
<keyword evidence="1" id="KW-0812">Transmembrane</keyword>
<dbReference type="PANTHER" id="PTHR21329">
    <property type="entry name" value="PHOSPHATIDYLINOSITOL N-ACETYLGLUCOSAMINYLTRANSFERASE SUBUNIT Q-RELATED"/>
    <property type="match status" value="1"/>
</dbReference>
<keyword evidence="1" id="KW-1133">Transmembrane helix</keyword>
<protein>
    <submittedName>
        <fullName evidence="2">Uncharacterized protein</fullName>
    </submittedName>
</protein>
<name>A0A409XS15_PSICY</name>
<proteinExistence type="predicted"/>
<organism evidence="2 3">
    <name type="scientific">Psilocybe cyanescens</name>
    <dbReference type="NCBI Taxonomy" id="93625"/>
    <lineage>
        <taxon>Eukaryota</taxon>
        <taxon>Fungi</taxon>
        <taxon>Dikarya</taxon>
        <taxon>Basidiomycota</taxon>
        <taxon>Agaricomycotina</taxon>
        <taxon>Agaricomycetes</taxon>
        <taxon>Agaricomycetidae</taxon>
        <taxon>Agaricales</taxon>
        <taxon>Agaricineae</taxon>
        <taxon>Strophariaceae</taxon>
        <taxon>Psilocybe</taxon>
    </lineage>
</organism>
<feature type="transmembrane region" description="Helical" evidence="1">
    <location>
        <begin position="48"/>
        <end position="72"/>
    </location>
</feature>
<keyword evidence="3" id="KW-1185">Reference proteome</keyword>
<dbReference type="Proteomes" id="UP000283269">
    <property type="component" value="Unassembled WGS sequence"/>
</dbReference>
<dbReference type="InterPro" id="IPR007720">
    <property type="entry name" value="PigQ/GPI1"/>
</dbReference>
<dbReference type="Pfam" id="PF05024">
    <property type="entry name" value="Gpi1"/>
    <property type="match status" value="1"/>
</dbReference>
<dbReference type="OrthoDB" id="70250at2759"/>
<feature type="transmembrane region" description="Helical" evidence="1">
    <location>
        <begin position="171"/>
        <end position="193"/>
    </location>
</feature>
<dbReference type="STRING" id="93625.A0A409XS15"/>
<dbReference type="GO" id="GO:0006506">
    <property type="term" value="P:GPI anchor biosynthetic process"/>
    <property type="evidence" value="ECO:0007669"/>
    <property type="project" value="InterPro"/>
</dbReference>
<dbReference type="AlphaFoldDB" id="A0A409XS15"/>
<comment type="caution">
    <text evidence="2">The sequence shown here is derived from an EMBL/GenBank/DDBJ whole genome shotgun (WGS) entry which is preliminary data.</text>
</comment>
<keyword evidence="1" id="KW-0472">Membrane</keyword>
<dbReference type="PANTHER" id="PTHR21329:SF3">
    <property type="entry name" value="PHOSPHATIDYLINOSITOL N-ACETYLGLUCOSAMINYLTRANSFERASE SUBUNIT Q"/>
    <property type="match status" value="1"/>
</dbReference>
<evidence type="ECO:0000256" key="1">
    <source>
        <dbReference type="SAM" id="Phobius"/>
    </source>
</evidence>
<dbReference type="GO" id="GO:0005783">
    <property type="term" value="C:endoplasmic reticulum"/>
    <property type="evidence" value="ECO:0007669"/>
    <property type="project" value="TreeGrafter"/>
</dbReference>
<accession>A0A409XS15</accession>
<reference evidence="2 3" key="1">
    <citation type="journal article" date="2018" name="Evol. Lett.">
        <title>Horizontal gene cluster transfer increased hallucinogenic mushroom diversity.</title>
        <authorList>
            <person name="Reynolds H.T."/>
            <person name="Vijayakumar V."/>
            <person name="Gluck-Thaler E."/>
            <person name="Korotkin H.B."/>
            <person name="Matheny P.B."/>
            <person name="Slot J.C."/>
        </authorList>
    </citation>
    <scope>NUCLEOTIDE SEQUENCE [LARGE SCALE GENOMIC DNA]</scope>
    <source>
        <strain evidence="2 3">2631</strain>
    </source>
</reference>
<evidence type="ECO:0000313" key="2">
    <source>
        <dbReference type="EMBL" id="PPQ93486.1"/>
    </source>
</evidence>
<feature type="transmembrane region" description="Helical" evidence="1">
    <location>
        <begin position="144"/>
        <end position="165"/>
    </location>
</feature>
<sequence>MYKTHRYSSYLLLNSRFQTLLFQLPRVALFWLDAWPAGRKLNTQLSRFYVTTLIGVIDTWNSIITPLAPSLFTTLGLVTSIGGFTPLLSLIPDLLSLFLTVHLGVGYELARGGYWAAGVKFCGGKRRNALRNSTDMWSYNIDQLLFGTVLFTLIAFLFPTVLVYYLRLATLLVQACIETLAFMHYFPLFVLMLRVKDPWRLPGGVDFKLHAPQIMLNMTVNTRFSAVSVYIVLESRSGTA</sequence>
<dbReference type="InParanoid" id="A0A409XS15"/>